<keyword evidence="3" id="KW-1185">Reference proteome</keyword>
<evidence type="ECO:0000313" key="2">
    <source>
        <dbReference type="EMBL" id="KAJ4846347.1"/>
    </source>
</evidence>
<feature type="compositionally biased region" description="Pro residues" evidence="1">
    <location>
        <begin position="550"/>
        <end position="559"/>
    </location>
</feature>
<gene>
    <name evidence="2" type="ORF">Tsubulata_021395</name>
</gene>
<dbReference type="PANTHER" id="PTHR33448:SF4">
    <property type="entry name" value="CHLOROPLAST PROTEIN HCF243"/>
    <property type="match status" value="1"/>
</dbReference>
<reference evidence="2" key="1">
    <citation type="submission" date="2022-02" db="EMBL/GenBank/DDBJ databases">
        <authorList>
            <person name="Henning P.M."/>
            <person name="McCubbin A.G."/>
            <person name="Shore J.S."/>
        </authorList>
    </citation>
    <scope>NUCLEOTIDE SEQUENCE</scope>
    <source>
        <strain evidence="2">F60SS</strain>
        <tissue evidence="2">Leaves</tissue>
    </source>
</reference>
<accession>A0A9Q0JMI1</accession>
<feature type="compositionally biased region" description="Basic residues" evidence="1">
    <location>
        <begin position="111"/>
        <end position="126"/>
    </location>
</feature>
<dbReference type="OrthoDB" id="1934890at2759"/>
<feature type="region of interest" description="Disordered" evidence="1">
    <location>
        <begin position="339"/>
        <end position="628"/>
    </location>
</feature>
<proteinExistence type="predicted"/>
<feature type="compositionally biased region" description="Pro residues" evidence="1">
    <location>
        <begin position="672"/>
        <end position="682"/>
    </location>
</feature>
<feature type="compositionally biased region" description="Acidic residues" evidence="1">
    <location>
        <begin position="587"/>
        <end position="599"/>
    </location>
</feature>
<feature type="compositionally biased region" description="Polar residues" evidence="1">
    <location>
        <begin position="722"/>
        <end position="733"/>
    </location>
</feature>
<reference evidence="2" key="2">
    <citation type="journal article" date="2023" name="Plants (Basel)">
        <title>Annotation of the Turnera subulata (Passifloraceae) Draft Genome Reveals the S-Locus Evolved after the Divergence of Turneroideae from Passifloroideae in a Stepwise Manner.</title>
        <authorList>
            <person name="Henning P.M."/>
            <person name="Roalson E.H."/>
            <person name="Mir W."/>
            <person name="McCubbin A.G."/>
            <person name="Shore J.S."/>
        </authorList>
    </citation>
    <scope>NUCLEOTIDE SEQUENCE</scope>
    <source>
        <strain evidence="2">F60SS</strain>
    </source>
</reference>
<feature type="compositionally biased region" description="Acidic residues" evidence="1">
    <location>
        <begin position="359"/>
        <end position="371"/>
    </location>
</feature>
<dbReference type="PANTHER" id="PTHR33448">
    <property type="entry name" value="CHLOROPLAST PROTEIN HCF243-RELATED"/>
    <property type="match status" value="1"/>
</dbReference>
<sequence>METADRPHRTNSGNNTGSSSSNELFICFTSRLSSSSMKLSSKSILSPGRGREPSQISLSNSLSRRLRSNGSMKGGQASPMFPAKGKKRGVAAFENPEPSSPKVTCIGQVRVKTKKQSKKLRARSKRRGEISFRRVDQNNHPNNVVTKEDQGNSNNLRDYNLSSNHHHPQQQQQEGLPHRNQRWVHFSLTICEAIRAFGAEFNCFLPCRSSCLASGKGKGEKAAGSGHSSSCGAVFARWLVAVQEGEGKGREIELVVGEEKDNDGMGGDDGRRRSYRRHVFEEIEFKDDNFGAVNIEGPDHEDEARVSVCIPPKNALLLMRCRSDPVKMAALANKFLAEAPHPPGVAQPEAQDEEKAVEVEETEEEEDDQEDHDGKIAAHEQVSSTKSWELAVPEDQENEGEEGGAAAQNEGTQTEEHNEEELMGEKFDTLEATEEERQIRDVGANNEDEGDTGDDLMGDVQQGGTNNTVAKEEEEEQTQETIEDILDATHSSDSHQGNDEEEKKGQLSLEEEEEEEEAQALTGGGNDVIEKAINVEEQGTEQVGLRQEPKPGPEPPEPPAQVQQELLASPVVQEDTEEKTGPALEQLEVEEGGEAEGEEEGRNGSHGEWQGSGTEYPNEQGGPKSNKIESEAILPDCLMLMMCEPKLSMEVSKETWVCSTDFIRWLPEHSRPPPPPPPPRPPVNNKTKTNGPDDDAKKRNSIDLKPPPPAGVLPPPAPAAPNSLQQPHRSSCSYPARPPARAAGTESMSTIIGQKLAGGKSRAYDPLVLTRCKSEPMRSAAKLAPEPCFWKNRKLEPATLGVGAAGLGF</sequence>
<name>A0A9Q0JMI1_9ROSI</name>
<feature type="compositionally biased region" description="Basic and acidic residues" evidence="1">
    <location>
        <begin position="490"/>
        <end position="505"/>
    </location>
</feature>
<comment type="caution">
    <text evidence="2">The sequence shown here is derived from an EMBL/GenBank/DDBJ whole genome shotgun (WGS) entry which is preliminary data.</text>
</comment>
<feature type="compositionally biased region" description="Basic and acidic residues" evidence="1">
    <location>
        <begin position="127"/>
        <end position="137"/>
    </location>
</feature>
<evidence type="ECO:0000256" key="1">
    <source>
        <dbReference type="SAM" id="MobiDB-lite"/>
    </source>
</evidence>
<feature type="compositionally biased region" description="Low complexity" evidence="1">
    <location>
        <begin position="33"/>
        <end position="46"/>
    </location>
</feature>
<dbReference type="EMBL" id="JAKUCV010001444">
    <property type="protein sequence ID" value="KAJ4846347.1"/>
    <property type="molecule type" value="Genomic_DNA"/>
</dbReference>
<feature type="compositionally biased region" description="Low complexity" evidence="1">
    <location>
        <begin position="10"/>
        <end position="21"/>
    </location>
</feature>
<dbReference type="AlphaFoldDB" id="A0A9Q0JMI1"/>
<feature type="compositionally biased region" description="Polar residues" evidence="1">
    <location>
        <begin position="138"/>
        <end position="163"/>
    </location>
</feature>
<organism evidence="2 3">
    <name type="scientific">Turnera subulata</name>
    <dbReference type="NCBI Taxonomy" id="218843"/>
    <lineage>
        <taxon>Eukaryota</taxon>
        <taxon>Viridiplantae</taxon>
        <taxon>Streptophyta</taxon>
        <taxon>Embryophyta</taxon>
        <taxon>Tracheophyta</taxon>
        <taxon>Spermatophyta</taxon>
        <taxon>Magnoliopsida</taxon>
        <taxon>eudicotyledons</taxon>
        <taxon>Gunneridae</taxon>
        <taxon>Pentapetalae</taxon>
        <taxon>rosids</taxon>
        <taxon>fabids</taxon>
        <taxon>Malpighiales</taxon>
        <taxon>Passifloraceae</taxon>
        <taxon>Turnera</taxon>
    </lineage>
</organism>
<feature type="compositionally biased region" description="Acidic residues" evidence="1">
    <location>
        <begin position="392"/>
        <end position="402"/>
    </location>
</feature>
<protein>
    <submittedName>
        <fullName evidence="2">Uncharacterized protein</fullName>
    </submittedName>
</protein>
<feature type="region of interest" description="Disordered" evidence="1">
    <location>
        <begin position="1"/>
        <end position="21"/>
    </location>
</feature>
<feature type="region of interest" description="Disordered" evidence="1">
    <location>
        <begin position="33"/>
        <end position="177"/>
    </location>
</feature>
<evidence type="ECO:0000313" key="3">
    <source>
        <dbReference type="Proteomes" id="UP001141552"/>
    </source>
</evidence>
<feature type="compositionally biased region" description="Acidic residues" evidence="1">
    <location>
        <begin position="509"/>
        <end position="518"/>
    </location>
</feature>
<feature type="compositionally biased region" description="Pro residues" evidence="1">
    <location>
        <begin position="705"/>
        <end position="719"/>
    </location>
</feature>
<feature type="compositionally biased region" description="Acidic residues" evidence="1">
    <location>
        <begin position="472"/>
        <end position="486"/>
    </location>
</feature>
<feature type="compositionally biased region" description="Acidic residues" evidence="1">
    <location>
        <begin position="446"/>
        <end position="457"/>
    </location>
</feature>
<feature type="region of interest" description="Disordered" evidence="1">
    <location>
        <begin position="668"/>
        <end position="746"/>
    </location>
</feature>
<dbReference type="Proteomes" id="UP001141552">
    <property type="component" value="Unassembled WGS sequence"/>
</dbReference>
<feature type="compositionally biased region" description="Basic and acidic residues" evidence="1">
    <location>
        <begin position="423"/>
        <end position="440"/>
    </location>
</feature>